<evidence type="ECO:0000259" key="3">
    <source>
        <dbReference type="PROSITE" id="PS50157"/>
    </source>
</evidence>
<keyword evidence="1" id="KW-0862">Zinc</keyword>
<evidence type="ECO:0000313" key="4">
    <source>
        <dbReference type="EMBL" id="KXT12208.1"/>
    </source>
</evidence>
<evidence type="ECO:0000256" key="1">
    <source>
        <dbReference type="PROSITE-ProRule" id="PRU00042"/>
    </source>
</evidence>
<sequence>MVSIDHAFLDPSREASHNMINGSWAPHGDNLTTRSRASSVASSKYIPQDYLLGKKTPAELLNPPTQGGALVPVDETASVRSYEPSVPEQYAARPYNPQLALQPYPDAQSPLGVYARTVGRPRASTESRCSDCSRSFRSYNSARSHQRQSEDDDHYHSTDNRDLQRSRSHRERTHHRDYETDRDKHRSGRSRKNSYYDDSHTSSSSRNSSKSKDRKDKEKPVKRASSTTQKRRPTYVNAAHQNWAALYFPCGAI</sequence>
<accession>A0A139IBS8</accession>
<feature type="compositionally biased region" description="Basic and acidic residues" evidence="2">
    <location>
        <begin position="147"/>
        <end position="165"/>
    </location>
</feature>
<organism evidence="4 5">
    <name type="scientific">Pseudocercospora musae</name>
    <dbReference type="NCBI Taxonomy" id="113226"/>
    <lineage>
        <taxon>Eukaryota</taxon>
        <taxon>Fungi</taxon>
        <taxon>Dikarya</taxon>
        <taxon>Ascomycota</taxon>
        <taxon>Pezizomycotina</taxon>
        <taxon>Dothideomycetes</taxon>
        <taxon>Dothideomycetidae</taxon>
        <taxon>Mycosphaerellales</taxon>
        <taxon>Mycosphaerellaceae</taxon>
        <taxon>Pseudocercospora</taxon>
    </lineage>
</organism>
<evidence type="ECO:0000256" key="2">
    <source>
        <dbReference type="SAM" id="MobiDB-lite"/>
    </source>
</evidence>
<proteinExistence type="predicted"/>
<gene>
    <name evidence="4" type="ORF">AC579_3451</name>
</gene>
<keyword evidence="1" id="KW-0863">Zinc-finger</keyword>
<keyword evidence="1" id="KW-0479">Metal-binding</keyword>
<feature type="compositionally biased region" description="Basic and acidic residues" evidence="2">
    <location>
        <begin position="210"/>
        <end position="221"/>
    </location>
</feature>
<dbReference type="EMBL" id="LFZO01000160">
    <property type="protein sequence ID" value="KXT12208.1"/>
    <property type="molecule type" value="Genomic_DNA"/>
</dbReference>
<feature type="compositionally biased region" description="Basic and acidic residues" evidence="2">
    <location>
        <begin position="174"/>
        <end position="184"/>
    </location>
</feature>
<dbReference type="AlphaFoldDB" id="A0A139IBS8"/>
<protein>
    <recommendedName>
        <fullName evidence="3">C2H2-type domain-containing protein</fullName>
    </recommendedName>
</protein>
<reference evidence="4 5" key="1">
    <citation type="submission" date="2015-07" db="EMBL/GenBank/DDBJ databases">
        <title>Comparative genomics of the Sigatoka disease complex on banana suggests a link between parallel evolutionary changes in Pseudocercospora fijiensis and Pseudocercospora eumusae and increased virulence on the banana host.</title>
        <authorList>
            <person name="Chang T.-C."/>
            <person name="Salvucci A."/>
            <person name="Crous P.W."/>
            <person name="Stergiopoulos I."/>
        </authorList>
    </citation>
    <scope>NUCLEOTIDE SEQUENCE [LARGE SCALE GENOMIC DNA]</scope>
    <source>
        <strain evidence="4 5">CBS 116634</strain>
    </source>
</reference>
<feature type="region of interest" description="Disordered" evidence="2">
    <location>
        <begin position="119"/>
        <end position="234"/>
    </location>
</feature>
<dbReference type="OrthoDB" id="10522648at2759"/>
<dbReference type="InterPro" id="IPR013087">
    <property type="entry name" value="Znf_C2H2_type"/>
</dbReference>
<feature type="domain" description="C2H2-type" evidence="3">
    <location>
        <begin position="127"/>
        <end position="161"/>
    </location>
</feature>
<dbReference type="GO" id="GO:0008270">
    <property type="term" value="F:zinc ion binding"/>
    <property type="evidence" value="ECO:0007669"/>
    <property type="project" value="UniProtKB-KW"/>
</dbReference>
<dbReference type="PROSITE" id="PS50157">
    <property type="entry name" value="ZINC_FINGER_C2H2_2"/>
    <property type="match status" value="1"/>
</dbReference>
<name>A0A139IBS8_9PEZI</name>
<keyword evidence="5" id="KW-1185">Reference proteome</keyword>
<comment type="caution">
    <text evidence="4">The sequence shown here is derived from an EMBL/GenBank/DDBJ whole genome shotgun (WGS) entry which is preliminary data.</text>
</comment>
<evidence type="ECO:0000313" key="5">
    <source>
        <dbReference type="Proteomes" id="UP000073492"/>
    </source>
</evidence>
<dbReference type="Proteomes" id="UP000073492">
    <property type="component" value="Unassembled WGS sequence"/>
</dbReference>